<feature type="region of interest" description="Disordered" evidence="4">
    <location>
        <begin position="325"/>
        <end position="367"/>
    </location>
</feature>
<dbReference type="PROSITE" id="PS50222">
    <property type="entry name" value="EF_HAND_2"/>
    <property type="match status" value="5"/>
</dbReference>
<feature type="compositionally biased region" description="Basic and acidic residues" evidence="4">
    <location>
        <begin position="73"/>
        <end position="82"/>
    </location>
</feature>
<evidence type="ECO:0000259" key="5">
    <source>
        <dbReference type="PROSITE" id="PS50222"/>
    </source>
</evidence>
<dbReference type="Proteomes" id="UP000011087">
    <property type="component" value="Unassembled WGS sequence"/>
</dbReference>
<feature type="domain" description="EF-hand" evidence="5">
    <location>
        <begin position="146"/>
        <end position="181"/>
    </location>
</feature>
<feature type="compositionally biased region" description="Basic residues" evidence="4">
    <location>
        <begin position="328"/>
        <end position="341"/>
    </location>
</feature>
<dbReference type="HOGENOM" id="CLU_558322_0_0_1"/>
<dbReference type="EnsemblProtists" id="EKX45541">
    <property type="protein sequence ID" value="EKX45541"/>
    <property type="gene ID" value="GUITHDRAFT_108415"/>
</dbReference>
<dbReference type="PANTHER" id="PTHR23055">
    <property type="entry name" value="CALCIUM BINDING PROTEINS"/>
    <property type="match status" value="1"/>
</dbReference>
<dbReference type="EMBL" id="JH992998">
    <property type="protein sequence ID" value="EKX45541.1"/>
    <property type="molecule type" value="Genomic_DNA"/>
</dbReference>
<proteinExistence type="predicted"/>
<dbReference type="GO" id="GO:0005509">
    <property type="term" value="F:calcium ion binding"/>
    <property type="evidence" value="ECO:0007669"/>
    <property type="project" value="InterPro"/>
</dbReference>
<dbReference type="PROSITE" id="PS00018">
    <property type="entry name" value="EF_HAND_1"/>
    <property type="match status" value="4"/>
</dbReference>
<evidence type="ECO:0000313" key="7">
    <source>
        <dbReference type="EnsemblProtists" id="EKX45541"/>
    </source>
</evidence>
<evidence type="ECO:0000313" key="8">
    <source>
        <dbReference type="Proteomes" id="UP000011087"/>
    </source>
</evidence>
<keyword evidence="2" id="KW-0677">Repeat</keyword>
<dbReference type="InterPro" id="IPR011992">
    <property type="entry name" value="EF-hand-dom_pair"/>
</dbReference>
<dbReference type="PaxDb" id="55529-EKX45541"/>
<evidence type="ECO:0000256" key="2">
    <source>
        <dbReference type="ARBA" id="ARBA00022737"/>
    </source>
</evidence>
<dbReference type="InterPro" id="IPR002048">
    <property type="entry name" value="EF_hand_dom"/>
</dbReference>
<evidence type="ECO:0000256" key="3">
    <source>
        <dbReference type="ARBA" id="ARBA00022837"/>
    </source>
</evidence>
<keyword evidence="1" id="KW-0479">Metal-binding</keyword>
<gene>
    <name evidence="6" type="ORF">GUITHDRAFT_108415</name>
</gene>
<evidence type="ECO:0000313" key="6">
    <source>
        <dbReference type="EMBL" id="EKX45541.1"/>
    </source>
</evidence>
<accession>L1JAI5</accession>
<feature type="domain" description="EF-hand" evidence="5">
    <location>
        <begin position="182"/>
        <end position="215"/>
    </location>
</feature>
<feature type="domain" description="EF-hand" evidence="5">
    <location>
        <begin position="415"/>
        <end position="450"/>
    </location>
</feature>
<name>L1JAI5_GUITC</name>
<evidence type="ECO:0000256" key="4">
    <source>
        <dbReference type="SAM" id="MobiDB-lite"/>
    </source>
</evidence>
<dbReference type="GeneID" id="17302235"/>
<protein>
    <recommendedName>
        <fullName evidence="5">EF-hand domain-containing protein</fullName>
    </recommendedName>
</protein>
<dbReference type="Pfam" id="PF13405">
    <property type="entry name" value="EF-hand_6"/>
    <property type="match status" value="1"/>
</dbReference>
<dbReference type="Gene3D" id="1.10.238.10">
    <property type="entry name" value="EF-hand"/>
    <property type="match status" value="3"/>
</dbReference>
<feature type="region of interest" description="Disordered" evidence="4">
    <location>
        <begin position="56"/>
        <end position="143"/>
    </location>
</feature>
<dbReference type="RefSeq" id="XP_005832521.1">
    <property type="nucleotide sequence ID" value="XM_005832464.1"/>
</dbReference>
<reference evidence="7" key="3">
    <citation type="submission" date="2016-03" db="UniProtKB">
        <authorList>
            <consortium name="EnsemblProtists"/>
        </authorList>
    </citation>
    <scope>IDENTIFICATION</scope>
</reference>
<keyword evidence="8" id="KW-1185">Reference proteome</keyword>
<dbReference type="AlphaFoldDB" id="L1JAI5"/>
<reference evidence="6 8" key="1">
    <citation type="journal article" date="2012" name="Nature">
        <title>Algal genomes reveal evolutionary mosaicism and the fate of nucleomorphs.</title>
        <authorList>
            <consortium name="DOE Joint Genome Institute"/>
            <person name="Curtis B.A."/>
            <person name="Tanifuji G."/>
            <person name="Burki F."/>
            <person name="Gruber A."/>
            <person name="Irimia M."/>
            <person name="Maruyama S."/>
            <person name="Arias M.C."/>
            <person name="Ball S.G."/>
            <person name="Gile G.H."/>
            <person name="Hirakawa Y."/>
            <person name="Hopkins J.F."/>
            <person name="Kuo A."/>
            <person name="Rensing S.A."/>
            <person name="Schmutz J."/>
            <person name="Symeonidi A."/>
            <person name="Elias M."/>
            <person name="Eveleigh R.J."/>
            <person name="Herman E.K."/>
            <person name="Klute M.J."/>
            <person name="Nakayama T."/>
            <person name="Obornik M."/>
            <person name="Reyes-Prieto A."/>
            <person name="Armbrust E.V."/>
            <person name="Aves S.J."/>
            <person name="Beiko R.G."/>
            <person name="Coutinho P."/>
            <person name="Dacks J.B."/>
            <person name="Durnford D.G."/>
            <person name="Fast N.M."/>
            <person name="Green B.R."/>
            <person name="Grisdale C.J."/>
            <person name="Hempel F."/>
            <person name="Henrissat B."/>
            <person name="Hoppner M.P."/>
            <person name="Ishida K."/>
            <person name="Kim E."/>
            <person name="Koreny L."/>
            <person name="Kroth P.G."/>
            <person name="Liu Y."/>
            <person name="Malik S.B."/>
            <person name="Maier U.G."/>
            <person name="McRose D."/>
            <person name="Mock T."/>
            <person name="Neilson J.A."/>
            <person name="Onodera N.T."/>
            <person name="Poole A.M."/>
            <person name="Pritham E.J."/>
            <person name="Richards T.A."/>
            <person name="Rocap G."/>
            <person name="Roy S.W."/>
            <person name="Sarai C."/>
            <person name="Schaack S."/>
            <person name="Shirato S."/>
            <person name="Slamovits C.H."/>
            <person name="Spencer D.F."/>
            <person name="Suzuki S."/>
            <person name="Worden A.Z."/>
            <person name="Zauner S."/>
            <person name="Barry K."/>
            <person name="Bell C."/>
            <person name="Bharti A.K."/>
            <person name="Crow J.A."/>
            <person name="Grimwood J."/>
            <person name="Kramer R."/>
            <person name="Lindquist E."/>
            <person name="Lucas S."/>
            <person name="Salamov A."/>
            <person name="McFadden G.I."/>
            <person name="Lane C.E."/>
            <person name="Keeling P.J."/>
            <person name="Gray M.W."/>
            <person name="Grigoriev I.V."/>
            <person name="Archibald J.M."/>
        </authorList>
    </citation>
    <scope>NUCLEOTIDE SEQUENCE</scope>
    <source>
        <strain evidence="6 8">CCMP2712</strain>
    </source>
</reference>
<dbReference type="InterPro" id="IPR018247">
    <property type="entry name" value="EF_Hand_1_Ca_BS"/>
</dbReference>
<keyword evidence="3" id="KW-0106">Calcium</keyword>
<feature type="domain" description="EF-hand" evidence="5">
    <location>
        <begin position="291"/>
        <end position="324"/>
    </location>
</feature>
<evidence type="ECO:0000256" key="1">
    <source>
        <dbReference type="ARBA" id="ARBA00022723"/>
    </source>
</evidence>
<dbReference type="STRING" id="905079.L1JAI5"/>
<dbReference type="SMART" id="SM00054">
    <property type="entry name" value="EFh"/>
    <property type="match status" value="6"/>
</dbReference>
<reference evidence="8" key="2">
    <citation type="submission" date="2012-11" db="EMBL/GenBank/DDBJ databases">
        <authorList>
            <person name="Kuo A."/>
            <person name="Curtis B.A."/>
            <person name="Tanifuji G."/>
            <person name="Burki F."/>
            <person name="Gruber A."/>
            <person name="Irimia M."/>
            <person name="Maruyama S."/>
            <person name="Arias M.C."/>
            <person name="Ball S.G."/>
            <person name="Gile G.H."/>
            <person name="Hirakawa Y."/>
            <person name="Hopkins J.F."/>
            <person name="Rensing S.A."/>
            <person name="Schmutz J."/>
            <person name="Symeonidi A."/>
            <person name="Elias M."/>
            <person name="Eveleigh R.J."/>
            <person name="Herman E.K."/>
            <person name="Klute M.J."/>
            <person name="Nakayama T."/>
            <person name="Obornik M."/>
            <person name="Reyes-Prieto A."/>
            <person name="Armbrust E.V."/>
            <person name="Aves S.J."/>
            <person name="Beiko R.G."/>
            <person name="Coutinho P."/>
            <person name="Dacks J.B."/>
            <person name="Durnford D.G."/>
            <person name="Fast N.M."/>
            <person name="Green B.R."/>
            <person name="Grisdale C."/>
            <person name="Hempe F."/>
            <person name="Henrissat B."/>
            <person name="Hoppner M.P."/>
            <person name="Ishida K.-I."/>
            <person name="Kim E."/>
            <person name="Koreny L."/>
            <person name="Kroth P.G."/>
            <person name="Liu Y."/>
            <person name="Malik S.-B."/>
            <person name="Maier U.G."/>
            <person name="McRose D."/>
            <person name="Mock T."/>
            <person name="Neilson J.A."/>
            <person name="Onodera N.T."/>
            <person name="Poole A.M."/>
            <person name="Pritham E.J."/>
            <person name="Richards T.A."/>
            <person name="Rocap G."/>
            <person name="Roy S.W."/>
            <person name="Sarai C."/>
            <person name="Schaack S."/>
            <person name="Shirato S."/>
            <person name="Slamovits C.H."/>
            <person name="Spencer D.F."/>
            <person name="Suzuki S."/>
            <person name="Worden A.Z."/>
            <person name="Zauner S."/>
            <person name="Barry K."/>
            <person name="Bell C."/>
            <person name="Bharti A.K."/>
            <person name="Crow J.A."/>
            <person name="Grimwood J."/>
            <person name="Kramer R."/>
            <person name="Lindquist E."/>
            <person name="Lucas S."/>
            <person name="Salamov A."/>
            <person name="McFadden G.I."/>
            <person name="Lane C.E."/>
            <person name="Keeling P.J."/>
            <person name="Gray M.W."/>
            <person name="Grigoriev I.V."/>
            <person name="Archibald J.M."/>
        </authorList>
    </citation>
    <scope>NUCLEOTIDE SEQUENCE</scope>
    <source>
        <strain evidence="8">CCMP2712</strain>
    </source>
</reference>
<dbReference type="OrthoDB" id="26525at2759"/>
<feature type="compositionally biased region" description="Low complexity" evidence="4">
    <location>
        <begin position="111"/>
        <end position="137"/>
    </location>
</feature>
<dbReference type="InterPro" id="IPR028846">
    <property type="entry name" value="Recoverin"/>
</dbReference>
<feature type="compositionally biased region" description="Basic and acidic residues" evidence="4">
    <location>
        <begin position="92"/>
        <end position="107"/>
    </location>
</feature>
<organism evidence="6">
    <name type="scientific">Guillardia theta (strain CCMP2712)</name>
    <name type="common">Cryptophyte</name>
    <dbReference type="NCBI Taxonomy" id="905079"/>
    <lineage>
        <taxon>Eukaryota</taxon>
        <taxon>Cryptophyceae</taxon>
        <taxon>Pyrenomonadales</taxon>
        <taxon>Geminigeraceae</taxon>
        <taxon>Guillardia</taxon>
    </lineage>
</organism>
<dbReference type="CDD" id="cd00051">
    <property type="entry name" value="EFh"/>
    <property type="match status" value="3"/>
</dbReference>
<dbReference type="SUPFAM" id="SSF47473">
    <property type="entry name" value="EF-hand"/>
    <property type="match status" value="2"/>
</dbReference>
<dbReference type="Pfam" id="PF13499">
    <property type="entry name" value="EF-hand_7"/>
    <property type="match status" value="2"/>
</dbReference>
<sequence length="489" mass="54971">MSFKVGQSVLVDGLRSAPQYNGERALVNDFLGGKVEIKLGGGKTILVRPEKLQLLEEQEVRPRSSRSSSRTPSPEKFEEHLGRGQSPHRRRSDVSYREFRKTQRHSELSAGYSSEEGSTSRRSSRSGSRSSSGQSSPGEGGSAGAFDMKYLRNLFHRCDLDHNGVLDKEEAMRALAALGLPEEKLEPVFRLIDTNADGVISKREFKALALLQLQTEGISLKPVEAQPVSCRAKWITNPWKSLSDLDRRAPAPAVSSRQDLPKVFDYCDRDCNGFLSFEEARYALKMVGAKEEEMETLLRQLDVNRDQRISKAEFSKAYRLVHGEHHAEHHHHHHRHHHHSHDKSEEVGAGRKTCSSSQEPRSSDHGVEDILHDIEFRRHSDGSSRFQQLDRERIFAKQQVKPKEAAVETSYVSALSLEGIDRVFERFDKDGNGILDPNEVMLALRALGVPAEGLHTALHAVDVNGDRLVSRSELHRVASLFDSNGRFKI</sequence>
<feature type="domain" description="EF-hand" evidence="5">
    <location>
        <begin position="255"/>
        <end position="290"/>
    </location>
</feature>
<dbReference type="KEGG" id="gtt:GUITHDRAFT_108415"/>